<evidence type="ECO:0000313" key="4">
    <source>
        <dbReference type="Proteomes" id="UP000007151"/>
    </source>
</evidence>
<comment type="caution">
    <text evidence="3">The sequence shown here is derived from an EMBL/GenBank/DDBJ whole genome shotgun (WGS) entry which is preliminary data.</text>
</comment>
<dbReference type="KEGG" id="dpl:KGM_200465"/>
<proteinExistence type="predicted"/>
<evidence type="ECO:0000256" key="1">
    <source>
        <dbReference type="SAM" id="MobiDB-lite"/>
    </source>
</evidence>
<organism evidence="3 4">
    <name type="scientific">Danaus plexippus plexippus</name>
    <dbReference type="NCBI Taxonomy" id="278856"/>
    <lineage>
        <taxon>Eukaryota</taxon>
        <taxon>Metazoa</taxon>
        <taxon>Ecdysozoa</taxon>
        <taxon>Arthropoda</taxon>
        <taxon>Hexapoda</taxon>
        <taxon>Insecta</taxon>
        <taxon>Pterygota</taxon>
        <taxon>Neoptera</taxon>
        <taxon>Endopterygota</taxon>
        <taxon>Lepidoptera</taxon>
        <taxon>Glossata</taxon>
        <taxon>Ditrysia</taxon>
        <taxon>Papilionoidea</taxon>
        <taxon>Nymphalidae</taxon>
        <taxon>Danainae</taxon>
        <taxon>Danaini</taxon>
        <taxon>Danaina</taxon>
        <taxon>Danaus</taxon>
        <taxon>Danaus</taxon>
    </lineage>
</organism>
<gene>
    <name evidence="3" type="ORF">KGM_200465</name>
</gene>
<feature type="chain" id="PRO_5043949355" evidence="2">
    <location>
        <begin position="18"/>
        <end position="236"/>
    </location>
</feature>
<keyword evidence="2" id="KW-0732">Signal</keyword>
<sequence>MSKHIILFAVCLTSVLSNINIRRGGWLDRVVEYYKNRFYDDLKKTPPVKIKARIERPPPGYIDSTQWDYNSVIRLLSLLRDSEDSTEVRRVISRTLRSSRRFMSISESLQVFPSLAKGHPNDFYYSMDSGEYYADVPGANAKPLYDDDVIVVSNPVEARLPSARISVQLLKAILEKRALAARYMTTTLKTFPWLPINFTIGNDTEATSEAAIAGEVTGGTGGGNTTGGGATGAATK</sequence>
<name>A0A212EVS4_DANPL</name>
<protein>
    <submittedName>
        <fullName evidence="3">Uncharacterized protein</fullName>
    </submittedName>
</protein>
<keyword evidence="4" id="KW-1185">Reference proteome</keyword>
<evidence type="ECO:0000256" key="2">
    <source>
        <dbReference type="SAM" id="SignalP"/>
    </source>
</evidence>
<feature type="compositionally biased region" description="Gly residues" evidence="1">
    <location>
        <begin position="216"/>
        <end position="236"/>
    </location>
</feature>
<dbReference type="STRING" id="278856.A0A212EVS4"/>
<evidence type="ECO:0000313" key="3">
    <source>
        <dbReference type="EMBL" id="OWR45598.1"/>
    </source>
</evidence>
<feature type="region of interest" description="Disordered" evidence="1">
    <location>
        <begin position="215"/>
        <end position="236"/>
    </location>
</feature>
<accession>A0A212EVS4</accession>
<dbReference type="eggNOG" id="ENOG502TC2A">
    <property type="taxonomic scope" value="Eukaryota"/>
</dbReference>
<dbReference type="AlphaFoldDB" id="A0A212EVS4"/>
<dbReference type="Proteomes" id="UP000007151">
    <property type="component" value="Unassembled WGS sequence"/>
</dbReference>
<dbReference type="OrthoDB" id="7432123at2759"/>
<dbReference type="EMBL" id="AGBW02012126">
    <property type="protein sequence ID" value="OWR45598.1"/>
    <property type="molecule type" value="Genomic_DNA"/>
</dbReference>
<feature type="signal peptide" evidence="2">
    <location>
        <begin position="1"/>
        <end position="17"/>
    </location>
</feature>
<reference evidence="3 4" key="1">
    <citation type="journal article" date="2011" name="Cell">
        <title>The monarch butterfly genome yields insights into long-distance migration.</title>
        <authorList>
            <person name="Zhan S."/>
            <person name="Merlin C."/>
            <person name="Boore J.L."/>
            <person name="Reppert S.M."/>
        </authorList>
    </citation>
    <scope>NUCLEOTIDE SEQUENCE [LARGE SCALE GENOMIC DNA]</scope>
    <source>
        <strain evidence="3">F-2</strain>
    </source>
</reference>